<dbReference type="EC" id="2.7.13.3" evidence="3"/>
<proteinExistence type="predicted"/>
<dbReference type="SUPFAM" id="SSF55874">
    <property type="entry name" value="ATPase domain of HSP90 chaperone/DNA topoisomerase II/histidine kinase"/>
    <property type="match status" value="1"/>
</dbReference>
<keyword evidence="12" id="KW-0902">Two-component regulatory system</keyword>
<feature type="transmembrane region" description="Helical" evidence="14">
    <location>
        <begin position="171"/>
        <end position="194"/>
    </location>
</feature>
<dbReference type="InterPro" id="IPR005467">
    <property type="entry name" value="His_kinase_dom"/>
</dbReference>
<dbReference type="Pfam" id="PF00672">
    <property type="entry name" value="HAMP"/>
    <property type="match status" value="1"/>
</dbReference>
<dbReference type="CDD" id="cd00075">
    <property type="entry name" value="HATPase"/>
    <property type="match status" value="1"/>
</dbReference>
<keyword evidence="5" id="KW-0597">Phosphoprotein</keyword>
<dbReference type="PROSITE" id="PS50109">
    <property type="entry name" value="HIS_KIN"/>
    <property type="match status" value="1"/>
</dbReference>
<evidence type="ECO:0000256" key="9">
    <source>
        <dbReference type="ARBA" id="ARBA00022777"/>
    </source>
</evidence>
<dbReference type="InterPro" id="IPR004358">
    <property type="entry name" value="Sig_transdc_His_kin-like_C"/>
</dbReference>
<dbReference type="SMART" id="SM00387">
    <property type="entry name" value="HATPase_c"/>
    <property type="match status" value="1"/>
</dbReference>
<evidence type="ECO:0000313" key="18">
    <source>
        <dbReference type="Proteomes" id="UP000548423"/>
    </source>
</evidence>
<keyword evidence="6" id="KW-0808">Transferase</keyword>
<dbReference type="InterPro" id="IPR036890">
    <property type="entry name" value="HATPase_C_sf"/>
</dbReference>
<dbReference type="FunFam" id="3.30.565.10:FF:000006">
    <property type="entry name" value="Sensor histidine kinase WalK"/>
    <property type="match status" value="1"/>
</dbReference>
<evidence type="ECO:0000313" key="17">
    <source>
        <dbReference type="EMBL" id="NYE05450.1"/>
    </source>
</evidence>
<comment type="subcellular location">
    <subcellularLocation>
        <location evidence="2">Cell membrane</location>
        <topology evidence="2">Multi-pass membrane protein</topology>
    </subcellularLocation>
</comment>
<dbReference type="InterPro" id="IPR003594">
    <property type="entry name" value="HATPase_dom"/>
</dbReference>
<evidence type="ECO:0000256" key="6">
    <source>
        <dbReference type="ARBA" id="ARBA00022679"/>
    </source>
</evidence>
<dbReference type="InterPro" id="IPR003660">
    <property type="entry name" value="HAMP_dom"/>
</dbReference>
<evidence type="ECO:0000256" key="8">
    <source>
        <dbReference type="ARBA" id="ARBA00022741"/>
    </source>
</evidence>
<keyword evidence="4" id="KW-1003">Cell membrane</keyword>
<accession>A0A852T9I2</accession>
<dbReference type="GO" id="GO:0005524">
    <property type="term" value="F:ATP binding"/>
    <property type="evidence" value="ECO:0007669"/>
    <property type="project" value="UniProtKB-KW"/>
</dbReference>
<dbReference type="SMART" id="SM00304">
    <property type="entry name" value="HAMP"/>
    <property type="match status" value="1"/>
</dbReference>
<dbReference type="Gene3D" id="6.10.340.10">
    <property type="match status" value="1"/>
</dbReference>
<dbReference type="InterPro" id="IPR050398">
    <property type="entry name" value="HssS/ArlS-like"/>
</dbReference>
<dbReference type="InterPro" id="IPR003661">
    <property type="entry name" value="HisK_dim/P_dom"/>
</dbReference>
<dbReference type="PANTHER" id="PTHR45528:SF1">
    <property type="entry name" value="SENSOR HISTIDINE KINASE CPXA"/>
    <property type="match status" value="1"/>
</dbReference>
<dbReference type="CDD" id="cd00082">
    <property type="entry name" value="HisKA"/>
    <property type="match status" value="1"/>
</dbReference>
<keyword evidence="13 14" id="KW-0472">Membrane</keyword>
<dbReference type="Proteomes" id="UP000548423">
    <property type="component" value="Unassembled WGS sequence"/>
</dbReference>
<feature type="domain" description="Histidine kinase" evidence="15">
    <location>
        <begin position="263"/>
        <end position="483"/>
    </location>
</feature>
<evidence type="ECO:0000256" key="12">
    <source>
        <dbReference type="ARBA" id="ARBA00023012"/>
    </source>
</evidence>
<evidence type="ECO:0000256" key="11">
    <source>
        <dbReference type="ARBA" id="ARBA00022989"/>
    </source>
</evidence>
<dbReference type="InterPro" id="IPR036097">
    <property type="entry name" value="HisK_dim/P_sf"/>
</dbReference>
<dbReference type="AlphaFoldDB" id="A0A852T9I2"/>
<keyword evidence="7 14" id="KW-0812">Transmembrane</keyword>
<dbReference type="GO" id="GO:0005886">
    <property type="term" value="C:plasma membrane"/>
    <property type="evidence" value="ECO:0007669"/>
    <property type="project" value="UniProtKB-SubCell"/>
</dbReference>
<gene>
    <name evidence="17" type="ORF">F4694_002203</name>
</gene>
<evidence type="ECO:0000256" key="1">
    <source>
        <dbReference type="ARBA" id="ARBA00000085"/>
    </source>
</evidence>
<evidence type="ECO:0000256" key="2">
    <source>
        <dbReference type="ARBA" id="ARBA00004651"/>
    </source>
</evidence>
<reference evidence="18" key="1">
    <citation type="submission" date="2020-07" db="EMBL/GenBank/DDBJ databases">
        <authorList>
            <person name="Partida-Martinez L."/>
            <person name="Huntemann M."/>
            <person name="Clum A."/>
            <person name="Wang J."/>
            <person name="Palaniappan K."/>
            <person name="Ritter S."/>
            <person name="Chen I.-M."/>
            <person name="Stamatis D."/>
            <person name="Reddy T."/>
            <person name="O'Malley R."/>
            <person name="Daum C."/>
            <person name="Shapiro N."/>
            <person name="Ivanova N."/>
            <person name="Kyrpides N."/>
            <person name="Woyke T."/>
        </authorList>
    </citation>
    <scope>NUCLEOTIDE SEQUENCE [LARGE SCALE GENOMIC DNA]</scope>
    <source>
        <strain evidence="18">AT2.8</strain>
    </source>
</reference>
<keyword evidence="11 14" id="KW-1133">Transmembrane helix</keyword>
<evidence type="ECO:0000259" key="15">
    <source>
        <dbReference type="PROSITE" id="PS50109"/>
    </source>
</evidence>
<protein>
    <recommendedName>
        <fullName evidence="3">histidine kinase</fullName>
        <ecNumber evidence="3">2.7.13.3</ecNumber>
    </recommendedName>
</protein>
<evidence type="ECO:0000256" key="5">
    <source>
        <dbReference type="ARBA" id="ARBA00022553"/>
    </source>
</evidence>
<evidence type="ECO:0000256" key="3">
    <source>
        <dbReference type="ARBA" id="ARBA00012438"/>
    </source>
</evidence>
<dbReference type="CDD" id="cd06225">
    <property type="entry name" value="HAMP"/>
    <property type="match status" value="1"/>
</dbReference>
<dbReference type="Gene3D" id="1.10.287.130">
    <property type="match status" value="1"/>
</dbReference>
<feature type="transmembrane region" description="Helical" evidence="14">
    <location>
        <begin position="12"/>
        <end position="34"/>
    </location>
</feature>
<evidence type="ECO:0000256" key="7">
    <source>
        <dbReference type="ARBA" id="ARBA00022692"/>
    </source>
</evidence>
<dbReference type="PANTHER" id="PTHR45528">
    <property type="entry name" value="SENSOR HISTIDINE KINASE CPXA"/>
    <property type="match status" value="1"/>
</dbReference>
<dbReference type="SMART" id="SM00388">
    <property type="entry name" value="HisKA"/>
    <property type="match status" value="1"/>
</dbReference>
<sequence>MSIKLRLILSNIAMITVPIILFMITSFLLMIVFLGDIREMANFLPESHNYHKTKQEDTLFFLELKEKSAVNPIELLSKEYLESLNSGLSSIDSGLMIRKNDEIFYRTDDLEKVRAEELPVFGTERSFRSLEEIGEQTFAMKQHDFYLQDGSEVSLFLMRDASPWNQFVRTFFPILFGLCLLILIATNGLLAYFVSKSIITPINQLKKAAHFIKTGDLEHSITAVRNDEIGQLTQAFEEMRLQLKQSHEIQKQYEDNRKELIAHISHDLKTPITSIKGYIEGIRDGIADTPEKRTRYIQTIYTKAVDMDHLIDELFLFSKLDLGKIPFEFERIDIKDYLTDYFEELSFDLRKQNVDLHFQFAPQGHYYVSADREKFKRVLANIINNSLKYMDKDKKELIITMHSTDKNVEISIADNGPGIPEESIPFIFNQFYRAEQSRNKLTGGSGLGLSIAKMIIEEHNGLIKLESTLNVGTKITICLPNDTCAGETVL</sequence>
<organism evidence="17 18">
    <name type="scientific">Neobacillus niacini</name>
    <dbReference type="NCBI Taxonomy" id="86668"/>
    <lineage>
        <taxon>Bacteria</taxon>
        <taxon>Bacillati</taxon>
        <taxon>Bacillota</taxon>
        <taxon>Bacilli</taxon>
        <taxon>Bacillales</taxon>
        <taxon>Bacillaceae</taxon>
        <taxon>Neobacillus</taxon>
    </lineage>
</organism>
<evidence type="ECO:0000256" key="13">
    <source>
        <dbReference type="ARBA" id="ARBA00023136"/>
    </source>
</evidence>
<evidence type="ECO:0000259" key="16">
    <source>
        <dbReference type="PROSITE" id="PS50885"/>
    </source>
</evidence>
<dbReference type="Pfam" id="PF00512">
    <property type="entry name" value="HisKA"/>
    <property type="match status" value="1"/>
</dbReference>
<dbReference type="FunFam" id="1.10.287.130:FF:000001">
    <property type="entry name" value="Two-component sensor histidine kinase"/>
    <property type="match status" value="1"/>
</dbReference>
<evidence type="ECO:0000256" key="10">
    <source>
        <dbReference type="ARBA" id="ARBA00022840"/>
    </source>
</evidence>
<dbReference type="SUPFAM" id="SSF47384">
    <property type="entry name" value="Homodimeric domain of signal transducing histidine kinase"/>
    <property type="match status" value="1"/>
</dbReference>
<dbReference type="PRINTS" id="PR00344">
    <property type="entry name" value="BCTRLSENSOR"/>
</dbReference>
<comment type="catalytic activity">
    <reaction evidence="1">
        <text>ATP + protein L-histidine = ADP + protein N-phospho-L-histidine.</text>
        <dbReference type="EC" id="2.7.13.3"/>
    </reaction>
</comment>
<keyword evidence="8" id="KW-0547">Nucleotide-binding</keyword>
<keyword evidence="9 17" id="KW-0418">Kinase</keyword>
<name>A0A852T9I2_9BACI</name>
<reference evidence="18" key="2">
    <citation type="submission" date="2020-08" db="EMBL/GenBank/DDBJ databases">
        <title>The Agave Microbiome: Exploring the role of microbial communities in plant adaptations to desert environments.</title>
        <authorList>
            <person name="Partida-Martinez L.P."/>
        </authorList>
    </citation>
    <scope>NUCLEOTIDE SEQUENCE [LARGE SCALE GENOMIC DNA]</scope>
    <source>
        <strain evidence="18">AT2.8</strain>
    </source>
</reference>
<feature type="domain" description="HAMP" evidence="16">
    <location>
        <begin position="196"/>
        <end position="248"/>
    </location>
</feature>
<dbReference type="SUPFAM" id="SSF158472">
    <property type="entry name" value="HAMP domain-like"/>
    <property type="match status" value="1"/>
</dbReference>
<comment type="caution">
    <text evidence="17">The sequence shown here is derived from an EMBL/GenBank/DDBJ whole genome shotgun (WGS) entry which is preliminary data.</text>
</comment>
<dbReference type="PROSITE" id="PS50885">
    <property type="entry name" value="HAMP"/>
    <property type="match status" value="1"/>
</dbReference>
<keyword evidence="10" id="KW-0067">ATP-binding</keyword>
<dbReference type="EMBL" id="JACCBX010000004">
    <property type="protein sequence ID" value="NYE05450.1"/>
    <property type="molecule type" value="Genomic_DNA"/>
</dbReference>
<evidence type="ECO:0000256" key="4">
    <source>
        <dbReference type="ARBA" id="ARBA00022475"/>
    </source>
</evidence>
<evidence type="ECO:0000256" key="14">
    <source>
        <dbReference type="SAM" id="Phobius"/>
    </source>
</evidence>
<dbReference type="Pfam" id="PF02518">
    <property type="entry name" value="HATPase_c"/>
    <property type="match status" value="1"/>
</dbReference>
<dbReference type="Gene3D" id="3.30.565.10">
    <property type="entry name" value="Histidine kinase-like ATPase, C-terminal domain"/>
    <property type="match status" value="1"/>
</dbReference>
<dbReference type="GO" id="GO:0000155">
    <property type="term" value="F:phosphorelay sensor kinase activity"/>
    <property type="evidence" value="ECO:0007669"/>
    <property type="project" value="InterPro"/>
</dbReference>